<evidence type="ECO:0000256" key="1">
    <source>
        <dbReference type="SAM" id="SignalP"/>
    </source>
</evidence>
<dbReference type="EMBL" id="FNKL01000002">
    <property type="protein sequence ID" value="SDQ30286.1"/>
    <property type="molecule type" value="Genomic_DNA"/>
</dbReference>
<dbReference type="OrthoDB" id="1256992at2"/>
<feature type="signal peptide" evidence="1">
    <location>
        <begin position="1"/>
        <end position="23"/>
    </location>
</feature>
<dbReference type="PROSITE" id="PS51257">
    <property type="entry name" value="PROKAR_LIPOPROTEIN"/>
    <property type="match status" value="1"/>
</dbReference>
<keyword evidence="1" id="KW-0732">Signal</keyword>
<proteinExistence type="predicted"/>
<gene>
    <name evidence="2" type="ORF">SAMN05421664_1052</name>
</gene>
<dbReference type="AlphaFoldDB" id="A0A1H0ZTD0"/>
<organism evidence="2 3">
    <name type="scientific">Chryseobacterium soldanellicola</name>
    <dbReference type="NCBI Taxonomy" id="311333"/>
    <lineage>
        <taxon>Bacteria</taxon>
        <taxon>Pseudomonadati</taxon>
        <taxon>Bacteroidota</taxon>
        <taxon>Flavobacteriia</taxon>
        <taxon>Flavobacteriales</taxon>
        <taxon>Weeksellaceae</taxon>
        <taxon>Chryseobacterium group</taxon>
        <taxon>Chryseobacterium</taxon>
    </lineage>
</organism>
<evidence type="ECO:0000313" key="3">
    <source>
        <dbReference type="Proteomes" id="UP000199627"/>
    </source>
</evidence>
<keyword evidence="3" id="KW-1185">Reference proteome</keyword>
<protein>
    <submittedName>
        <fullName evidence="2">Uncharacterized protein</fullName>
    </submittedName>
</protein>
<dbReference type="Proteomes" id="UP000199627">
    <property type="component" value="Unassembled WGS sequence"/>
</dbReference>
<accession>A0A1H0ZTD0</accession>
<dbReference type="RefSeq" id="WP_089754369.1">
    <property type="nucleotide sequence ID" value="NZ_FNKL01000002.1"/>
</dbReference>
<name>A0A1H0ZTD0_9FLAO</name>
<reference evidence="3" key="1">
    <citation type="submission" date="2016-10" db="EMBL/GenBank/DDBJ databases">
        <authorList>
            <person name="Varghese N."/>
            <person name="Submissions S."/>
        </authorList>
    </citation>
    <scope>NUCLEOTIDE SEQUENCE [LARGE SCALE GENOMIC DNA]</scope>
    <source>
        <strain evidence="3">DSM 17072</strain>
    </source>
</reference>
<evidence type="ECO:0000313" key="2">
    <source>
        <dbReference type="EMBL" id="SDQ30286.1"/>
    </source>
</evidence>
<feature type="chain" id="PRO_5011496002" evidence="1">
    <location>
        <begin position="24"/>
        <end position="121"/>
    </location>
</feature>
<dbReference type="STRING" id="311333.SAMN05421664_1052"/>
<sequence length="121" mass="13542">MKKTILIIAGALFFASCSNESLAITSQENLQTDAMKNFRQAMINMSKPENLATPEEQRMKNFPEMSDRRKSLLLPVAKELIQSTGISDSHINTETSGDKGAIINWALDIYIENTKPSKHKN</sequence>